<proteinExistence type="predicted"/>
<dbReference type="InterPro" id="IPR017896">
    <property type="entry name" value="4Fe4S_Fe-S-bd"/>
</dbReference>
<dbReference type="SUPFAM" id="SSF54862">
    <property type="entry name" value="4Fe-4S ferredoxins"/>
    <property type="match status" value="1"/>
</dbReference>
<dbReference type="GO" id="GO:0051536">
    <property type="term" value="F:iron-sulfur cluster binding"/>
    <property type="evidence" value="ECO:0007669"/>
    <property type="project" value="UniProtKB-KW"/>
</dbReference>
<dbReference type="PROSITE" id="PS00198">
    <property type="entry name" value="4FE4S_FER_1"/>
    <property type="match status" value="2"/>
</dbReference>
<name>A0A550JLC9_9BACT</name>
<evidence type="ECO:0000313" key="6">
    <source>
        <dbReference type="Proteomes" id="UP000317155"/>
    </source>
</evidence>
<feature type="domain" description="4Fe-4S ferredoxin-type" evidence="4">
    <location>
        <begin position="39"/>
        <end position="70"/>
    </location>
</feature>
<accession>A0A550JLC9</accession>
<organism evidence="5 6">
    <name type="scientific">Trichloromonas acetexigens</name>
    <dbReference type="NCBI Taxonomy" id="38815"/>
    <lineage>
        <taxon>Bacteria</taxon>
        <taxon>Pseudomonadati</taxon>
        <taxon>Thermodesulfobacteriota</taxon>
        <taxon>Desulfuromonadia</taxon>
        <taxon>Desulfuromonadales</taxon>
        <taxon>Trichloromonadaceae</taxon>
        <taxon>Trichloromonas</taxon>
    </lineage>
</organism>
<dbReference type="InterPro" id="IPR017900">
    <property type="entry name" value="4Fe4S_Fe_S_CS"/>
</dbReference>
<dbReference type="PROSITE" id="PS51379">
    <property type="entry name" value="4FE4S_FER_2"/>
    <property type="match status" value="2"/>
</dbReference>
<evidence type="ECO:0000259" key="4">
    <source>
        <dbReference type="PROSITE" id="PS51379"/>
    </source>
</evidence>
<evidence type="ECO:0000256" key="3">
    <source>
        <dbReference type="ARBA" id="ARBA00023014"/>
    </source>
</evidence>
<comment type="caution">
    <text evidence="5">The sequence shown here is derived from an EMBL/GenBank/DDBJ whole genome shotgun (WGS) entry which is preliminary data.</text>
</comment>
<keyword evidence="3" id="KW-0411">Iron-sulfur</keyword>
<keyword evidence="1" id="KW-0479">Metal-binding</keyword>
<dbReference type="GO" id="GO:0046872">
    <property type="term" value="F:metal ion binding"/>
    <property type="evidence" value="ECO:0007669"/>
    <property type="project" value="UniProtKB-KW"/>
</dbReference>
<dbReference type="PANTHER" id="PTHR43122:SF2">
    <property type="entry name" value="FERREDOXIN SUBUNIT OF PYRUVATE:FLAVODOXIN OXIDOREDUCTASE"/>
    <property type="match status" value="1"/>
</dbReference>
<dbReference type="OrthoDB" id="9804603at2"/>
<dbReference type="AlphaFoldDB" id="A0A550JLC9"/>
<evidence type="ECO:0000256" key="2">
    <source>
        <dbReference type="ARBA" id="ARBA00023004"/>
    </source>
</evidence>
<dbReference type="Gene3D" id="3.30.70.20">
    <property type="match status" value="1"/>
</dbReference>
<feature type="domain" description="4Fe-4S ferredoxin-type" evidence="4">
    <location>
        <begin position="2"/>
        <end position="31"/>
    </location>
</feature>
<dbReference type="Proteomes" id="UP000317155">
    <property type="component" value="Unassembled WGS sequence"/>
</dbReference>
<sequence>MPKVVIDELRCKGCGLCTTACPYGLIHMSDKLNRQGFLPAVISDEDQEKCVSCAMCARICPDVAITIFKKVNIA</sequence>
<keyword evidence="2" id="KW-0408">Iron</keyword>
<dbReference type="Gene3D" id="3.30.70.3270">
    <property type="match status" value="1"/>
</dbReference>
<protein>
    <submittedName>
        <fullName evidence="5">4Fe-4S dicluster domain-containing protein</fullName>
    </submittedName>
</protein>
<gene>
    <name evidence="5" type="ORF">FL622_02190</name>
</gene>
<keyword evidence="6" id="KW-1185">Reference proteome</keyword>
<dbReference type="EMBL" id="VJVV01000001">
    <property type="protein sequence ID" value="TRO84011.1"/>
    <property type="molecule type" value="Genomic_DNA"/>
</dbReference>
<dbReference type="RefSeq" id="WP_092053049.1">
    <property type="nucleotide sequence ID" value="NZ_FOJJ01000001.1"/>
</dbReference>
<evidence type="ECO:0000313" key="5">
    <source>
        <dbReference type="EMBL" id="TRO84011.1"/>
    </source>
</evidence>
<dbReference type="Pfam" id="PF12838">
    <property type="entry name" value="Fer4_7"/>
    <property type="match status" value="1"/>
</dbReference>
<reference evidence="5 6" key="1">
    <citation type="submission" date="2019-07" db="EMBL/GenBank/DDBJ databases">
        <title>Insights of Desulfuromonas acetexigens electromicrobiology.</title>
        <authorList>
            <person name="Katuri K."/>
            <person name="Sapireddy V."/>
            <person name="Shaw D.R."/>
            <person name="Saikaly P."/>
        </authorList>
    </citation>
    <scope>NUCLEOTIDE SEQUENCE [LARGE SCALE GENOMIC DNA]</scope>
    <source>
        <strain evidence="5 6">2873</strain>
    </source>
</reference>
<dbReference type="PANTHER" id="PTHR43122">
    <property type="entry name" value="FERREDOXIN SUBUNIT OF PYRUVATE:FLAVODOXIN OXIDOREDUCTASE-RELATED"/>
    <property type="match status" value="1"/>
</dbReference>
<evidence type="ECO:0000256" key="1">
    <source>
        <dbReference type="ARBA" id="ARBA00022723"/>
    </source>
</evidence>